<keyword evidence="1" id="KW-0802">TPR repeat</keyword>
<evidence type="ECO:0000256" key="1">
    <source>
        <dbReference type="PROSITE-ProRule" id="PRU00339"/>
    </source>
</evidence>
<dbReference type="PROSITE" id="PS50005">
    <property type="entry name" value="TPR"/>
    <property type="match status" value="1"/>
</dbReference>
<dbReference type="InterPro" id="IPR011990">
    <property type="entry name" value="TPR-like_helical_dom_sf"/>
</dbReference>
<dbReference type="eggNOG" id="COG0457">
    <property type="taxonomic scope" value="Bacteria"/>
</dbReference>
<dbReference type="EMBL" id="CP003349">
    <property type="protein sequence ID" value="AFD05600.1"/>
    <property type="molecule type" value="Genomic_DNA"/>
</dbReference>
<accession>H8KT29</accession>
<feature type="repeat" description="TPR" evidence="1">
    <location>
        <begin position="88"/>
        <end position="121"/>
    </location>
</feature>
<dbReference type="RefSeq" id="WP_014678828.1">
    <property type="nucleotide sequence ID" value="NC_017770.1"/>
</dbReference>
<gene>
    <name evidence="2" type="ordered locus">Solca_0468</name>
</gene>
<keyword evidence="3" id="KW-1185">Reference proteome</keyword>
<dbReference type="KEGG" id="scn:Solca_0468"/>
<dbReference type="STRING" id="929556.Solca_0468"/>
<sequence length="369" mass="42219">MRHISLLIIISFLFFSCKSSKKTEPAFKLTDRTIFNEDSVLLFTNAEGLNKSDADKFFLKGIDTYRNKKNPTKAIQLFKKSIFSKPLAKAYYELGNAYLDVENYKLSVKAYKIAEKLGYKPLSKLLYNTACAYSLQENDTLAIYYLVSAIEFGYNNTKSIFNDKDLSYIRSKWYFKNNVADALSGSGDADKLQWNLFSREFKQLALPLTIDMNYANGFNESQTISYDYEKYINEMRDEKFSREVGKSFYSVGVIKGTNDYKVLIYASRDELYDEETDEAVKNVPTTYYAISLSSSGTLIDKIEIGGRTKLDAPFKVPTINDNSINISLLKLNYEKNPEENGYSNNKIISSEEIESQQYTIAPDGHFIKS</sequence>
<proteinExistence type="predicted"/>
<dbReference type="InterPro" id="IPR019734">
    <property type="entry name" value="TPR_rpt"/>
</dbReference>
<dbReference type="Proteomes" id="UP000007590">
    <property type="component" value="Chromosome"/>
</dbReference>
<dbReference type="SUPFAM" id="SSF81901">
    <property type="entry name" value="HCP-like"/>
    <property type="match status" value="1"/>
</dbReference>
<dbReference type="HOGENOM" id="CLU_749853_0_0_10"/>
<dbReference type="SMART" id="SM00028">
    <property type="entry name" value="TPR"/>
    <property type="match status" value="2"/>
</dbReference>
<protein>
    <submittedName>
        <fullName evidence="2">Uncharacterized protein</fullName>
    </submittedName>
</protein>
<reference evidence="2" key="1">
    <citation type="submission" date="2012-02" db="EMBL/GenBank/DDBJ databases">
        <title>The complete genome of Solitalea canadensis DSM 3403.</title>
        <authorList>
            <consortium name="US DOE Joint Genome Institute (JGI-PGF)"/>
            <person name="Lucas S."/>
            <person name="Copeland A."/>
            <person name="Lapidus A."/>
            <person name="Glavina del Rio T."/>
            <person name="Dalin E."/>
            <person name="Tice H."/>
            <person name="Bruce D."/>
            <person name="Goodwin L."/>
            <person name="Pitluck S."/>
            <person name="Peters L."/>
            <person name="Ovchinnikova G."/>
            <person name="Lu M."/>
            <person name="Kyrpides N."/>
            <person name="Mavromatis K."/>
            <person name="Ivanova N."/>
            <person name="Brettin T."/>
            <person name="Detter J.C."/>
            <person name="Han C."/>
            <person name="Larimer F."/>
            <person name="Land M."/>
            <person name="Hauser L."/>
            <person name="Markowitz V."/>
            <person name="Cheng J.-F."/>
            <person name="Hugenholtz P."/>
            <person name="Woyke T."/>
            <person name="Wu D."/>
            <person name="Spring S."/>
            <person name="Schroeder M."/>
            <person name="Kopitz M."/>
            <person name="Brambilla E."/>
            <person name="Klenk H.-P."/>
            <person name="Eisen J.A."/>
        </authorList>
    </citation>
    <scope>NUCLEOTIDE SEQUENCE</scope>
    <source>
        <strain evidence="2">DSM 3403</strain>
    </source>
</reference>
<dbReference type="NCBIfam" id="NF047558">
    <property type="entry name" value="TPR_END_plus"/>
    <property type="match status" value="1"/>
</dbReference>
<dbReference type="AlphaFoldDB" id="H8KT29"/>
<dbReference type="Gene3D" id="1.25.40.10">
    <property type="entry name" value="Tetratricopeptide repeat domain"/>
    <property type="match status" value="1"/>
</dbReference>
<evidence type="ECO:0000313" key="2">
    <source>
        <dbReference type="EMBL" id="AFD05600.1"/>
    </source>
</evidence>
<name>H8KT29_SOLCM</name>
<organism evidence="2 3">
    <name type="scientific">Solitalea canadensis (strain ATCC 29591 / DSM 3403 / JCM 21819 / LMG 8368 / NBRC 15130 / NCIMB 12057 / USAM 9D)</name>
    <name type="common">Flexibacter canadensis</name>
    <dbReference type="NCBI Taxonomy" id="929556"/>
    <lineage>
        <taxon>Bacteria</taxon>
        <taxon>Pseudomonadati</taxon>
        <taxon>Bacteroidota</taxon>
        <taxon>Sphingobacteriia</taxon>
        <taxon>Sphingobacteriales</taxon>
        <taxon>Sphingobacteriaceae</taxon>
        <taxon>Solitalea</taxon>
    </lineage>
</organism>
<dbReference type="OrthoDB" id="642461at2"/>
<dbReference type="PROSITE" id="PS51257">
    <property type="entry name" value="PROKAR_LIPOPROTEIN"/>
    <property type="match status" value="1"/>
</dbReference>
<evidence type="ECO:0000313" key="3">
    <source>
        <dbReference type="Proteomes" id="UP000007590"/>
    </source>
</evidence>